<evidence type="ECO:0000313" key="14">
    <source>
        <dbReference type="EMBL" id="PFH51964.1"/>
    </source>
</evidence>
<evidence type="ECO:0000313" key="15">
    <source>
        <dbReference type="Proteomes" id="UP000242287"/>
    </source>
</evidence>
<dbReference type="GO" id="GO:0016020">
    <property type="term" value="C:membrane"/>
    <property type="evidence" value="ECO:0007669"/>
    <property type="project" value="InterPro"/>
</dbReference>
<feature type="binding site" evidence="10">
    <location>
        <position position="497"/>
    </location>
    <ligand>
        <name>Ca(2+)</name>
        <dbReference type="ChEBI" id="CHEBI:29108"/>
    </ligand>
</feature>
<evidence type="ECO:0000256" key="1">
    <source>
        <dbReference type="ARBA" id="ARBA00001913"/>
    </source>
</evidence>
<dbReference type="PRINTS" id="PR00747">
    <property type="entry name" value="GLYHDRLASE47"/>
</dbReference>
<feature type="transmembrane region" description="Helical" evidence="13">
    <location>
        <begin position="6"/>
        <end position="27"/>
    </location>
</feature>
<proteinExistence type="inferred from homology"/>
<dbReference type="GO" id="GO:0005783">
    <property type="term" value="C:endoplasmic reticulum"/>
    <property type="evidence" value="ECO:0007669"/>
    <property type="project" value="TreeGrafter"/>
</dbReference>
<feature type="disulfide bond" evidence="11">
    <location>
        <begin position="302"/>
        <end position="337"/>
    </location>
</feature>
<dbReference type="SUPFAM" id="SSF48225">
    <property type="entry name" value="Seven-hairpin glycosidases"/>
    <property type="match status" value="1"/>
</dbReference>
<dbReference type="OrthoDB" id="8118055at2759"/>
<dbReference type="GO" id="GO:0005975">
    <property type="term" value="P:carbohydrate metabolic process"/>
    <property type="evidence" value="ECO:0007669"/>
    <property type="project" value="InterPro"/>
</dbReference>
<evidence type="ECO:0000256" key="7">
    <source>
        <dbReference type="ARBA" id="ARBA00023157"/>
    </source>
</evidence>
<dbReference type="STRING" id="703135.A0A2A9NRK6"/>
<dbReference type="InterPro" id="IPR001382">
    <property type="entry name" value="Glyco_hydro_47"/>
</dbReference>
<evidence type="ECO:0000256" key="10">
    <source>
        <dbReference type="PIRSR" id="PIRSR601382-2"/>
    </source>
</evidence>
<dbReference type="InterPro" id="IPR036026">
    <property type="entry name" value="Seven-hairpin_glycosidases"/>
</dbReference>
<comment type="pathway">
    <text evidence="2">Protein modification; protein glycosylation.</text>
</comment>
<keyword evidence="13" id="KW-0812">Transmembrane</keyword>
<keyword evidence="13" id="KW-1133">Transmembrane helix</keyword>
<protein>
    <recommendedName>
        <fullName evidence="12">alpha-1,2-Mannosidase</fullName>
        <ecNumber evidence="12">3.2.1.-</ecNumber>
    </recommendedName>
</protein>
<comment type="cofactor">
    <cofactor evidence="1 10">
        <name>Ca(2+)</name>
        <dbReference type="ChEBI" id="CHEBI:29108"/>
    </cofactor>
</comment>
<keyword evidence="7 11" id="KW-1015">Disulfide bond</keyword>
<dbReference type="Gene3D" id="1.50.10.10">
    <property type="match status" value="1"/>
</dbReference>
<name>A0A2A9NRK6_9AGAR</name>
<evidence type="ECO:0000256" key="9">
    <source>
        <dbReference type="ARBA" id="ARBA00048605"/>
    </source>
</evidence>
<keyword evidence="6 10" id="KW-0106">Calcium</keyword>
<accession>A0A2A9NRK6</accession>
<dbReference type="PANTHER" id="PTHR11742:SF55">
    <property type="entry name" value="ENDOPLASMIC RETICULUM MANNOSYL-OLIGOSACCHARIDE 1,2-ALPHA-MANNOSIDASE"/>
    <property type="match status" value="1"/>
</dbReference>
<keyword evidence="13" id="KW-0472">Membrane</keyword>
<dbReference type="EMBL" id="KZ301983">
    <property type="protein sequence ID" value="PFH51964.1"/>
    <property type="molecule type" value="Genomic_DNA"/>
</dbReference>
<evidence type="ECO:0000256" key="4">
    <source>
        <dbReference type="ARBA" id="ARBA00022723"/>
    </source>
</evidence>
<dbReference type="Pfam" id="PF01532">
    <property type="entry name" value="Glyco_hydro_47"/>
    <property type="match status" value="1"/>
</dbReference>
<dbReference type="InterPro" id="IPR012341">
    <property type="entry name" value="6hp_glycosidase-like_sf"/>
</dbReference>
<evidence type="ECO:0000256" key="3">
    <source>
        <dbReference type="ARBA" id="ARBA00007658"/>
    </source>
</evidence>
<keyword evidence="4 10" id="KW-0479">Metal-binding</keyword>
<evidence type="ECO:0000256" key="8">
    <source>
        <dbReference type="ARBA" id="ARBA00047669"/>
    </source>
</evidence>
<dbReference type="Proteomes" id="UP000242287">
    <property type="component" value="Unassembled WGS sequence"/>
</dbReference>
<evidence type="ECO:0000256" key="13">
    <source>
        <dbReference type="SAM" id="Phobius"/>
    </source>
</evidence>
<dbReference type="InterPro" id="IPR050749">
    <property type="entry name" value="Glycosyl_Hydrolase_47"/>
</dbReference>
<comment type="similarity">
    <text evidence="3 12">Belongs to the glycosyl hydrolase 47 family.</text>
</comment>
<organism evidence="14 15">
    <name type="scientific">Amanita thiersii Skay4041</name>
    <dbReference type="NCBI Taxonomy" id="703135"/>
    <lineage>
        <taxon>Eukaryota</taxon>
        <taxon>Fungi</taxon>
        <taxon>Dikarya</taxon>
        <taxon>Basidiomycota</taxon>
        <taxon>Agaricomycotina</taxon>
        <taxon>Agaricomycetes</taxon>
        <taxon>Agaricomycetidae</taxon>
        <taxon>Agaricales</taxon>
        <taxon>Pluteineae</taxon>
        <taxon>Amanitaceae</taxon>
        <taxon>Amanita</taxon>
    </lineage>
</organism>
<dbReference type="EC" id="3.2.1.-" evidence="12"/>
<evidence type="ECO:0000256" key="6">
    <source>
        <dbReference type="ARBA" id="ARBA00022837"/>
    </source>
</evidence>
<dbReference type="AlphaFoldDB" id="A0A2A9NRK6"/>
<evidence type="ECO:0000256" key="5">
    <source>
        <dbReference type="ARBA" id="ARBA00022801"/>
    </source>
</evidence>
<comment type="catalytic activity">
    <reaction evidence="9">
        <text>N(4)-(alpha-D-Man-(1-&gt;2)-alpha-D-Man-(1-&gt;2)-alpha-D-Man-(1-&gt;3)-[alpha-D-Man-(1-&gt;2)-alpha-D-Man-(1-&gt;3)-[alpha-D-Man-(1-&gt;2)-alpha-D-Man-(1-&gt;6)]-alpha-D-Man-(1-&gt;6)]-beta-D-Man-(1-&gt;4)-beta-D-GlcNAc-(1-&gt;4)-beta-D-GlcNAc)-L-asparaginyl-[protein] (N-glucan mannose isomer 9A1,2,3B1,2,3) + 4 H2O = N(4)-(alpha-D-Man-(1-&gt;3)-[alpha-D-Man-(1-&gt;3)-[alpha-D-Man-(1-&gt;6)]-alpha-D-Man-(1-&gt;6)]-beta-D-Man-(1-&gt;4)-beta-D-GlcNAc-(1-&gt;4)-beta-D-GlcNAc)-L-asparaginyl-[protein] (N-glucan mannose isomer 5A1,2) + 4 beta-D-mannose</text>
        <dbReference type="Rhea" id="RHEA:56008"/>
        <dbReference type="Rhea" id="RHEA-COMP:14356"/>
        <dbReference type="Rhea" id="RHEA-COMP:14367"/>
        <dbReference type="ChEBI" id="CHEBI:15377"/>
        <dbReference type="ChEBI" id="CHEBI:28563"/>
        <dbReference type="ChEBI" id="CHEBI:59087"/>
        <dbReference type="ChEBI" id="CHEBI:139493"/>
        <dbReference type="EC" id="3.2.1.113"/>
    </reaction>
</comment>
<evidence type="ECO:0000256" key="2">
    <source>
        <dbReference type="ARBA" id="ARBA00004922"/>
    </source>
</evidence>
<comment type="catalytic activity">
    <reaction evidence="8">
        <text>N(4)-(alpha-D-Man-(1-&gt;2)-alpha-D-Man-(1-&gt;2)-alpha-D-Man-(1-&gt;3)-[alpha-D-Man-(1-&gt;3)-[alpha-D-Man-(1-&gt;2)-alpha-D-Man-(1-&gt;6)]-alpha-D-Man-(1-&gt;6)]-beta-D-Man-(1-&gt;4)-beta-D-GlcNAc-(1-&gt;4)-beta-D-GlcNAc)-L-asparaginyl-[protein] (N-glucan mannose isomer 8A1,2,3B1,3) + 3 H2O = N(4)-(alpha-D-Man-(1-&gt;3)-[alpha-D-Man-(1-&gt;3)-[alpha-D-Man-(1-&gt;6)]-alpha-D-Man-(1-&gt;6)]-beta-D-Man-(1-&gt;4)-beta-D-GlcNAc-(1-&gt;4)-beta-D-GlcNAc)-L-asparaginyl-[protein] (N-glucan mannose isomer 5A1,2) + 3 beta-D-mannose</text>
        <dbReference type="Rhea" id="RHEA:56028"/>
        <dbReference type="Rhea" id="RHEA-COMP:14358"/>
        <dbReference type="Rhea" id="RHEA-COMP:14367"/>
        <dbReference type="ChEBI" id="CHEBI:15377"/>
        <dbReference type="ChEBI" id="CHEBI:28563"/>
        <dbReference type="ChEBI" id="CHEBI:59087"/>
        <dbReference type="ChEBI" id="CHEBI:60628"/>
        <dbReference type="EC" id="3.2.1.113"/>
    </reaction>
</comment>
<keyword evidence="12" id="KW-0326">Glycosidase</keyword>
<keyword evidence="5 12" id="KW-0378">Hydrolase</keyword>
<evidence type="ECO:0000256" key="12">
    <source>
        <dbReference type="RuleBase" id="RU361193"/>
    </source>
</evidence>
<evidence type="ECO:0000256" key="11">
    <source>
        <dbReference type="PIRSR" id="PIRSR601382-3"/>
    </source>
</evidence>
<sequence length="519" mass="59828">MPRLLARWIPLIFVFVSFIFFTTFFIPTTHWPQRAKRVREAFIHAYKGYRTYAWPSDELLPVSGSSVNNFNGWGVTLFDALDTMWLMGLHDMFREAVGLVYKYAPFFETVIRCLGGLLSAYSLSGEPILLMRADDLGMKLLPAFNTESGLPMFAVNTVSGKTKQGWNPYVLWSEAFSNQLEYKLLAHYTGRSIYYNKTESVMQILYHANISDGLFPTHWDIKSGHPTNNHHTVGAYADSAHEYLLKQWLLTGRSEPNPRDLYLQSVNGILRNLTYITPRRKLLYVTDISNGKPSHTFEHLSCFLPGLLALGVYTLPDMAAQDKELHMWAAKGLAYTCYITYADHATGLGPDEMKMSRWYPDDLEGSWLAQLDIWEMQERPGAAPPGLQESPPATTERDYHNLKNSYLLRPETIESFYILWRVTGEEKWRERGWEIFEAIEMHARTEYGYASIAAVDSIPVYLKDDMPSFFLAETLKYFYLLFTDDDILPLTEWVLNTEAHPFPIFDWNSWEKEEYGVSG</sequence>
<dbReference type="GO" id="GO:0004571">
    <property type="term" value="F:mannosyl-oligosaccharide 1,2-alpha-mannosidase activity"/>
    <property type="evidence" value="ECO:0007669"/>
    <property type="project" value="UniProtKB-EC"/>
</dbReference>
<dbReference type="GO" id="GO:0036503">
    <property type="term" value="P:ERAD pathway"/>
    <property type="evidence" value="ECO:0007669"/>
    <property type="project" value="UniProtKB-ARBA"/>
</dbReference>
<dbReference type="GO" id="GO:0005509">
    <property type="term" value="F:calcium ion binding"/>
    <property type="evidence" value="ECO:0007669"/>
    <property type="project" value="InterPro"/>
</dbReference>
<reference evidence="14 15" key="1">
    <citation type="submission" date="2014-02" db="EMBL/GenBank/DDBJ databases">
        <title>Transposable element dynamics among asymbiotic and ectomycorrhizal Amanita fungi.</title>
        <authorList>
            <consortium name="DOE Joint Genome Institute"/>
            <person name="Hess J."/>
            <person name="Skrede I."/>
            <person name="Wolfe B."/>
            <person name="LaButti K."/>
            <person name="Ohm R.A."/>
            <person name="Grigoriev I.V."/>
            <person name="Pringle A."/>
        </authorList>
    </citation>
    <scope>NUCLEOTIDE SEQUENCE [LARGE SCALE GENOMIC DNA]</scope>
    <source>
        <strain evidence="14 15">SKay4041</strain>
    </source>
</reference>
<dbReference type="PANTHER" id="PTHR11742">
    <property type="entry name" value="MANNOSYL-OLIGOSACCHARIDE ALPHA-1,2-MANNOSIDASE-RELATED"/>
    <property type="match status" value="1"/>
</dbReference>
<keyword evidence="15" id="KW-1185">Reference proteome</keyword>
<gene>
    <name evidence="14" type="ORF">AMATHDRAFT_74649</name>
</gene>